<reference evidence="1" key="1">
    <citation type="submission" date="2020-03" db="EMBL/GenBank/DDBJ databases">
        <title>The deep terrestrial virosphere.</title>
        <authorList>
            <person name="Holmfeldt K."/>
            <person name="Nilsson E."/>
            <person name="Simone D."/>
            <person name="Lopez-Fernandez M."/>
            <person name="Wu X."/>
            <person name="de Brujin I."/>
            <person name="Lundin D."/>
            <person name="Andersson A."/>
            <person name="Bertilsson S."/>
            <person name="Dopson M."/>
        </authorList>
    </citation>
    <scope>NUCLEOTIDE SEQUENCE</scope>
    <source>
        <strain evidence="1">MM415B01546</strain>
    </source>
</reference>
<organism evidence="1">
    <name type="scientific">viral metagenome</name>
    <dbReference type="NCBI Taxonomy" id="1070528"/>
    <lineage>
        <taxon>unclassified sequences</taxon>
        <taxon>metagenomes</taxon>
        <taxon>organismal metagenomes</taxon>
    </lineage>
</organism>
<sequence>MTNTVANEICKYISNLTATNPICVALGTTFTEASNLFLGIEQIKDVDSLTVIPYGGSPPTTDRHESAVQIRVKSSSNSRSLRMSQATINVLHGNDSVCASAPGKVFAQQSSPIILGYLEGGDYCITVSNYIVKHVKL</sequence>
<proteinExistence type="predicted"/>
<accession>A0A6M3IJZ1</accession>
<name>A0A6M3IJZ1_9ZZZZ</name>
<protein>
    <submittedName>
        <fullName evidence="1">Uncharacterized protein</fullName>
    </submittedName>
</protein>
<dbReference type="AlphaFoldDB" id="A0A6M3IJZ1"/>
<evidence type="ECO:0000313" key="1">
    <source>
        <dbReference type="EMBL" id="QJA57846.1"/>
    </source>
</evidence>
<dbReference type="EMBL" id="MT141294">
    <property type="protein sequence ID" value="QJA57846.1"/>
    <property type="molecule type" value="Genomic_DNA"/>
</dbReference>
<gene>
    <name evidence="1" type="ORF">MM415B01546_0015</name>
</gene>